<evidence type="ECO:0000313" key="6">
    <source>
        <dbReference type="Proteomes" id="UP001220662"/>
    </source>
</evidence>
<feature type="region of interest" description="Disordered" evidence="3">
    <location>
        <begin position="69"/>
        <end position="95"/>
    </location>
</feature>
<evidence type="ECO:0000259" key="4">
    <source>
        <dbReference type="Pfam" id="PF05065"/>
    </source>
</evidence>
<keyword evidence="2" id="KW-0175">Coiled coil</keyword>
<name>A0AAW6P6P0_9PSED</name>
<dbReference type="RefSeq" id="WP_276214650.1">
    <property type="nucleotide sequence ID" value="NZ_JARJLR010000233.1"/>
</dbReference>
<dbReference type="SUPFAM" id="SSF56563">
    <property type="entry name" value="Major capsid protein gp5"/>
    <property type="match status" value="1"/>
</dbReference>
<evidence type="ECO:0000313" key="5">
    <source>
        <dbReference type="EMBL" id="MDF3842677.1"/>
    </source>
</evidence>
<comment type="subcellular location">
    <subcellularLocation>
        <location evidence="1">Virion</location>
    </subcellularLocation>
</comment>
<reference evidence="5" key="1">
    <citation type="submission" date="2023-03" db="EMBL/GenBank/DDBJ databases">
        <title>Draft assemblies of triclosan tolerant bacteria isolated from returned activated sludge.</title>
        <authorList>
            <person name="Van Hamelsveld S."/>
        </authorList>
    </citation>
    <scope>NUCLEOTIDE SEQUENCE</scope>
    <source>
        <strain evidence="5">GW210015_S63</strain>
    </source>
</reference>
<evidence type="ECO:0000256" key="2">
    <source>
        <dbReference type="SAM" id="Coils"/>
    </source>
</evidence>
<proteinExistence type="predicted"/>
<dbReference type="EMBL" id="JARJLR010000233">
    <property type="protein sequence ID" value="MDF3842677.1"/>
    <property type="molecule type" value="Genomic_DNA"/>
</dbReference>
<dbReference type="InterPro" id="IPR054612">
    <property type="entry name" value="Phage_capsid-like_C"/>
</dbReference>
<comment type="caution">
    <text evidence="5">The sequence shown here is derived from an EMBL/GenBank/DDBJ whole genome shotgun (WGS) entry which is preliminary data.</text>
</comment>
<gene>
    <name evidence="5" type="ORF">P3W55_13255</name>
</gene>
<dbReference type="Proteomes" id="UP001220662">
    <property type="component" value="Unassembled WGS sequence"/>
</dbReference>
<organism evidence="5 6">
    <name type="scientific">Pseudomonas citronellolis</name>
    <dbReference type="NCBI Taxonomy" id="53408"/>
    <lineage>
        <taxon>Bacteria</taxon>
        <taxon>Pseudomonadati</taxon>
        <taxon>Pseudomonadota</taxon>
        <taxon>Gammaproteobacteria</taxon>
        <taxon>Pseudomonadales</taxon>
        <taxon>Pseudomonadaceae</taxon>
        <taxon>Pseudomonas</taxon>
    </lineage>
</organism>
<dbReference type="InterPro" id="IPR024455">
    <property type="entry name" value="Phage_capsid"/>
</dbReference>
<protein>
    <submittedName>
        <fullName evidence="5">Phage major capsid protein</fullName>
    </submittedName>
</protein>
<feature type="domain" description="Phage capsid-like C-terminal" evidence="4">
    <location>
        <begin position="140"/>
        <end position="430"/>
    </location>
</feature>
<dbReference type="AlphaFoldDB" id="A0AAW6P6P0"/>
<dbReference type="Pfam" id="PF05065">
    <property type="entry name" value="Phage_capsid"/>
    <property type="match status" value="1"/>
</dbReference>
<accession>A0AAW6P6P0</accession>
<dbReference type="NCBIfam" id="TIGR01554">
    <property type="entry name" value="major_cap_HK97"/>
    <property type="match status" value="1"/>
</dbReference>
<sequence length="440" mass="47087">MSLVLQMRRERAELNDQLQVLAKIEAGGGSLTAEQMTEFGQLESQINALTDKINRAEIAERAAAAAAAPVDEGARGITGPPESRVEGPYGKPPKGAKMAQMVRLLAAAQGNQHAAAQMAKDGGFSGDVQMALSVVTPAAGGVLVPENFASEVIESLRPKAVVRSMGAKSLPLNNGNLTQPRITGNTVVTYIGSDDDIPLTGMTFADTKLSSKKAAALVPISNDLLRMAGVNPRVDQLVADDVTTSMGLSQDLHFIRSDGGSGLLPKGMRYWALPQNLRSAPSMTGITLEQIDLFLGGMMLRVETANVDMKQCGWLMPPRVLRWLQTLRDGNGNKAYPEIEQGMLKGYPVGLSNQIPTNLGADGDETEIYFVNFADLMIGEDMDLVIDLSKEATYKDGSGNIVSAFQRDQQLIRVIAKHDFGPRHVESIVVAIAVDWGAGM</sequence>
<feature type="coiled-coil region" evidence="2">
    <location>
        <begin position="4"/>
        <end position="59"/>
    </location>
</feature>
<evidence type="ECO:0000256" key="3">
    <source>
        <dbReference type="SAM" id="MobiDB-lite"/>
    </source>
</evidence>
<evidence type="ECO:0000256" key="1">
    <source>
        <dbReference type="ARBA" id="ARBA00004328"/>
    </source>
</evidence>